<evidence type="ECO:0000313" key="1">
    <source>
        <dbReference type="EMBL" id="MEB3344501.1"/>
    </source>
</evidence>
<dbReference type="EMBL" id="JAYKLX010000002">
    <property type="protein sequence ID" value="MEB3344501.1"/>
    <property type="molecule type" value="Genomic_DNA"/>
</dbReference>
<dbReference type="RefSeq" id="WP_324178546.1">
    <property type="nucleotide sequence ID" value="NZ_BAABAW010000003.1"/>
</dbReference>
<organism evidence="1 2">
    <name type="scientific">Aquimarina gracilis</name>
    <dbReference type="NCBI Taxonomy" id="874422"/>
    <lineage>
        <taxon>Bacteria</taxon>
        <taxon>Pseudomonadati</taxon>
        <taxon>Bacteroidota</taxon>
        <taxon>Flavobacteriia</taxon>
        <taxon>Flavobacteriales</taxon>
        <taxon>Flavobacteriaceae</taxon>
        <taxon>Aquimarina</taxon>
    </lineage>
</organism>
<protein>
    <recommendedName>
        <fullName evidence="3">STAS/SEC14 domain-containing protein</fullName>
    </recommendedName>
</protein>
<gene>
    <name evidence="1" type="ORF">U6A24_03460</name>
</gene>
<evidence type="ECO:0008006" key="3">
    <source>
        <dbReference type="Google" id="ProtNLM"/>
    </source>
</evidence>
<comment type="caution">
    <text evidence="1">The sequence shown here is derived from an EMBL/GenBank/DDBJ whole genome shotgun (WGS) entry which is preliminary data.</text>
</comment>
<dbReference type="Proteomes" id="UP001327027">
    <property type="component" value="Unassembled WGS sequence"/>
</dbReference>
<keyword evidence="2" id="KW-1185">Reference proteome</keyword>
<reference evidence="1 2" key="1">
    <citation type="journal article" date="2013" name="Int. J. Syst. Evol. Microbiol.">
        <title>Aquimarina gracilis sp. nov., isolated from the gut microflora of a mussel, Mytilus coruscus, and emended description of Aquimarina spongiae.</title>
        <authorList>
            <person name="Park S.C."/>
            <person name="Choe H.N."/>
            <person name="Baik K.S."/>
            <person name="Seong C.N."/>
        </authorList>
    </citation>
    <scope>NUCLEOTIDE SEQUENCE [LARGE SCALE GENOMIC DNA]</scope>
    <source>
        <strain evidence="1 2">PSC32</strain>
    </source>
</reference>
<name>A0ABU5ZR04_9FLAO</name>
<accession>A0ABU5ZR04</accession>
<sequence>MVSNINKSFIKKYEIEIGEFYFHKNYVIGEVYAGADLNFESGKKLYELIKIHYKDTIPYAYISNRINSYSFKPTRLYAMNDNFPNLKGYGIVTYDAVNYKVAELEETFTKIPTQVFKNLENATHWAEKITSKS</sequence>
<proteinExistence type="predicted"/>
<evidence type="ECO:0000313" key="2">
    <source>
        <dbReference type="Proteomes" id="UP001327027"/>
    </source>
</evidence>